<dbReference type="InterPro" id="IPR042758">
    <property type="entry name" value="IGSF11"/>
</dbReference>
<comment type="caution">
    <text evidence="5">The sequence shown here is derived from an EMBL/GenBank/DDBJ whole genome shotgun (WGS) entry which is preliminary data.</text>
</comment>
<dbReference type="InterPro" id="IPR013098">
    <property type="entry name" value="Ig_I-set"/>
</dbReference>
<evidence type="ECO:0000313" key="5">
    <source>
        <dbReference type="EMBL" id="KAJ1080840.1"/>
    </source>
</evidence>
<dbReference type="InterPro" id="IPR003599">
    <property type="entry name" value="Ig_sub"/>
</dbReference>
<dbReference type="InterPro" id="IPR036179">
    <property type="entry name" value="Ig-like_dom_sf"/>
</dbReference>
<feature type="transmembrane region" description="Helical" evidence="2">
    <location>
        <begin position="246"/>
        <end position="272"/>
    </location>
</feature>
<dbReference type="Gene3D" id="2.60.40.10">
    <property type="entry name" value="Immunoglobulins"/>
    <property type="match status" value="2"/>
</dbReference>
<keyword evidence="2" id="KW-0812">Transmembrane</keyword>
<feature type="region of interest" description="Disordered" evidence="1">
    <location>
        <begin position="370"/>
        <end position="425"/>
    </location>
</feature>
<feature type="chain" id="PRO_5043776057" description="Ig-like domain-containing protein" evidence="3">
    <location>
        <begin position="26"/>
        <end position="425"/>
    </location>
</feature>
<dbReference type="Pfam" id="PF07679">
    <property type="entry name" value="I-set"/>
    <property type="match status" value="1"/>
</dbReference>
<dbReference type="Proteomes" id="UP001066276">
    <property type="component" value="Chromosome 12"/>
</dbReference>
<dbReference type="PANTHER" id="PTHR44699:SF2">
    <property type="entry name" value="IMMUNOGLOBULIN SUPERFAMILY MEMBER 11-LIKE"/>
    <property type="match status" value="1"/>
</dbReference>
<sequence length="425" mass="46323">MKTGGWRQRLCLSPHGFWLLPFCLAAVTAVKVSVGTSSVQVLRGGSALLPCSFRTTAALNRLNIIWTVTPLDEPNNPQQVISYQQGQIVHSLTQYTGRVGFAHQPSKSATIFINETRTTDTGTYQCTVINPPDASTPSIGIIGLTILVPPSSPACSSEGSGQEGGSIRLYCALKEAVPAPTFKWEKIPPSKQILIVTQEDDHHASVTLQNITADTSGLYRCTVLNLVGSGTCALELHVRIATQSTMGIIVGVSVTLTMGLVLLALFALVLYLHQQSVRKWEADDDDSYNEMRVDYLSPGRLIVNKSLSHNIPLKKKVVAKPLWLFSTHSSTSSTYGQAEHRAQLAENVFDLKEMPFDDKTQPFIEEKQRANRIPCESEDSMSGSAVEESDEDSQWCHEVAEPSPSSCLTATPGKAPYPKQSGYVM</sequence>
<evidence type="ECO:0000256" key="1">
    <source>
        <dbReference type="SAM" id="MobiDB-lite"/>
    </source>
</evidence>
<protein>
    <recommendedName>
        <fullName evidence="4">Ig-like domain-containing protein</fullName>
    </recommendedName>
</protein>
<proteinExistence type="predicted"/>
<dbReference type="SMART" id="SM00408">
    <property type="entry name" value="IGc2"/>
    <property type="match status" value="2"/>
</dbReference>
<dbReference type="InterPro" id="IPR007110">
    <property type="entry name" value="Ig-like_dom"/>
</dbReference>
<evidence type="ECO:0000313" key="6">
    <source>
        <dbReference type="Proteomes" id="UP001066276"/>
    </source>
</evidence>
<accession>A0AAV7KZN0</accession>
<evidence type="ECO:0000256" key="2">
    <source>
        <dbReference type="SAM" id="Phobius"/>
    </source>
</evidence>
<feature type="signal peptide" evidence="3">
    <location>
        <begin position="1"/>
        <end position="25"/>
    </location>
</feature>
<keyword evidence="6" id="KW-1185">Reference proteome</keyword>
<dbReference type="PROSITE" id="PS50835">
    <property type="entry name" value="IG_LIKE"/>
    <property type="match status" value="2"/>
</dbReference>
<feature type="domain" description="Ig-like" evidence="4">
    <location>
        <begin position="149"/>
        <end position="239"/>
    </location>
</feature>
<gene>
    <name evidence="5" type="ORF">NDU88_001029</name>
</gene>
<keyword evidence="2" id="KW-1133">Transmembrane helix</keyword>
<evidence type="ECO:0000259" key="4">
    <source>
        <dbReference type="PROSITE" id="PS50835"/>
    </source>
</evidence>
<feature type="domain" description="Ig-like" evidence="4">
    <location>
        <begin position="21"/>
        <end position="140"/>
    </location>
</feature>
<dbReference type="Pfam" id="PF07686">
    <property type="entry name" value="V-set"/>
    <property type="match status" value="1"/>
</dbReference>
<evidence type="ECO:0000256" key="3">
    <source>
        <dbReference type="SAM" id="SignalP"/>
    </source>
</evidence>
<dbReference type="InterPro" id="IPR013106">
    <property type="entry name" value="Ig_V-set"/>
</dbReference>
<dbReference type="InterPro" id="IPR013783">
    <property type="entry name" value="Ig-like_fold"/>
</dbReference>
<reference evidence="5" key="1">
    <citation type="journal article" date="2022" name="bioRxiv">
        <title>Sequencing and chromosome-scale assembly of the giantPleurodeles waltlgenome.</title>
        <authorList>
            <person name="Brown T."/>
            <person name="Elewa A."/>
            <person name="Iarovenko S."/>
            <person name="Subramanian E."/>
            <person name="Araus A.J."/>
            <person name="Petzold A."/>
            <person name="Susuki M."/>
            <person name="Suzuki K.-i.T."/>
            <person name="Hayashi T."/>
            <person name="Toyoda A."/>
            <person name="Oliveira C."/>
            <person name="Osipova E."/>
            <person name="Leigh N.D."/>
            <person name="Simon A."/>
            <person name="Yun M.H."/>
        </authorList>
    </citation>
    <scope>NUCLEOTIDE SEQUENCE</scope>
    <source>
        <strain evidence="5">20211129_DDA</strain>
        <tissue evidence="5">Liver</tissue>
    </source>
</reference>
<dbReference type="EMBL" id="JANPWB010000016">
    <property type="protein sequence ID" value="KAJ1080840.1"/>
    <property type="molecule type" value="Genomic_DNA"/>
</dbReference>
<keyword evidence="2" id="KW-0472">Membrane</keyword>
<keyword evidence="3" id="KW-0732">Signal</keyword>
<name>A0AAV7KZN0_PLEWA</name>
<organism evidence="5 6">
    <name type="scientific">Pleurodeles waltl</name>
    <name type="common">Iberian ribbed newt</name>
    <dbReference type="NCBI Taxonomy" id="8319"/>
    <lineage>
        <taxon>Eukaryota</taxon>
        <taxon>Metazoa</taxon>
        <taxon>Chordata</taxon>
        <taxon>Craniata</taxon>
        <taxon>Vertebrata</taxon>
        <taxon>Euteleostomi</taxon>
        <taxon>Amphibia</taxon>
        <taxon>Batrachia</taxon>
        <taxon>Caudata</taxon>
        <taxon>Salamandroidea</taxon>
        <taxon>Salamandridae</taxon>
        <taxon>Pleurodelinae</taxon>
        <taxon>Pleurodeles</taxon>
    </lineage>
</organism>
<dbReference type="AlphaFoldDB" id="A0AAV7KZN0"/>
<dbReference type="InterPro" id="IPR003598">
    <property type="entry name" value="Ig_sub2"/>
</dbReference>
<dbReference type="SMART" id="SM00409">
    <property type="entry name" value="IG"/>
    <property type="match status" value="2"/>
</dbReference>
<dbReference type="PANTHER" id="PTHR44699">
    <property type="entry name" value="IMMUNOGLOBULIN SUPERFAMILY MEMBER 11"/>
    <property type="match status" value="1"/>
</dbReference>
<dbReference type="SUPFAM" id="SSF48726">
    <property type="entry name" value="Immunoglobulin"/>
    <property type="match status" value="2"/>
</dbReference>